<dbReference type="InterPro" id="IPR050464">
    <property type="entry name" value="Zeta_carotene_desat/Oxidored"/>
</dbReference>
<keyword evidence="3" id="KW-1185">Reference proteome</keyword>
<dbReference type="InParanoid" id="A0A3N1G947"/>
<proteinExistence type="predicted"/>
<evidence type="ECO:0000313" key="3">
    <source>
        <dbReference type="Proteomes" id="UP000276232"/>
    </source>
</evidence>
<evidence type="ECO:0000259" key="1">
    <source>
        <dbReference type="Pfam" id="PF01593"/>
    </source>
</evidence>
<dbReference type="InterPro" id="IPR002937">
    <property type="entry name" value="Amino_oxidase"/>
</dbReference>
<dbReference type="FunCoup" id="A0A3N1G947">
    <property type="interactions" value="332"/>
</dbReference>
<dbReference type="EMBL" id="RJKN01000011">
    <property type="protein sequence ID" value="ROP26688.1"/>
    <property type="molecule type" value="Genomic_DNA"/>
</dbReference>
<dbReference type="SUPFAM" id="SSF54373">
    <property type="entry name" value="FAD-linked reductases, C-terminal domain"/>
    <property type="match status" value="1"/>
</dbReference>
<dbReference type="OrthoDB" id="3450553at2"/>
<dbReference type="PANTHER" id="PTHR42923">
    <property type="entry name" value="PROTOPORPHYRINOGEN OXIDASE"/>
    <property type="match status" value="1"/>
</dbReference>
<protein>
    <submittedName>
        <fullName evidence="2">Oxygen-dependent protoporphyrinogen oxidase</fullName>
    </submittedName>
</protein>
<accession>A0A3N1G947</accession>
<dbReference type="PANTHER" id="PTHR42923:SF3">
    <property type="entry name" value="PROTOPORPHYRINOGEN OXIDASE"/>
    <property type="match status" value="1"/>
</dbReference>
<name>A0A3N1G947_9ACTN</name>
<reference evidence="2 3" key="1">
    <citation type="journal article" date="2015" name="Stand. Genomic Sci.">
        <title>Genomic Encyclopedia of Bacterial and Archaeal Type Strains, Phase III: the genomes of soil and plant-associated and newly described type strains.</title>
        <authorList>
            <person name="Whitman W.B."/>
            <person name="Woyke T."/>
            <person name="Klenk H.P."/>
            <person name="Zhou Y."/>
            <person name="Lilburn T.G."/>
            <person name="Beck B.J."/>
            <person name="De Vos P."/>
            <person name="Vandamme P."/>
            <person name="Eisen J.A."/>
            <person name="Garrity G."/>
            <person name="Hugenholtz P."/>
            <person name="Kyrpides N.C."/>
        </authorList>
    </citation>
    <scope>NUCLEOTIDE SEQUENCE [LARGE SCALE GENOMIC DNA]</scope>
    <source>
        <strain evidence="2 3">CECT 7306</strain>
    </source>
</reference>
<sequence>MTAPVVVVGAGVSGLVAARDLLAAGLPVVVLEASARTGGVLSRGALDVAGPDGGPLLVDTGPESLLARRPEAVALVRELGLGEDVVHPEAVPPAVATRGRLHALPPGTVMGVPRTTAHLAGLLDAGEVARVAGERVRPLPEGTQDVAVAAWVEGRVGRAVVDRLVEPLLGGVYAGSADRLSLRSTVPALWHLATAAEPLLAPPAVPPAPVPAVAADAPTTAGPAPVAGGPGVGAPVFAGVAGGVGRLAEALERSVVAGGGDLRTATPATALRRAAPEAVGDGLGGTHDGARWVVGTRGGELRARAVVVALPAPAASRLLRDAVPAASAALAEVRTASSAIATLAVPGAAMADVRRSGLLVPPVEGGLVKAATFSSTKWGWLGRAAGDLAVLRVSAGRAGDDAALDRDDADLVATAAAEVGGLLGRDLPVVAGRVDRWRDGLPQYDVGHAGRVDRAREAAAGAAGLVLAGSTYEGVGVPACVAVARAAARDVVADLGATAAGAAAPGTAGPAGPGTMGA</sequence>
<feature type="domain" description="Amine oxidase" evidence="1">
    <location>
        <begin position="12"/>
        <end position="491"/>
    </location>
</feature>
<dbReference type="Gene3D" id="3.50.50.60">
    <property type="entry name" value="FAD/NAD(P)-binding domain"/>
    <property type="match status" value="1"/>
</dbReference>
<dbReference type="GO" id="GO:0016491">
    <property type="term" value="F:oxidoreductase activity"/>
    <property type="evidence" value="ECO:0007669"/>
    <property type="project" value="InterPro"/>
</dbReference>
<dbReference type="Proteomes" id="UP000276232">
    <property type="component" value="Unassembled WGS sequence"/>
</dbReference>
<dbReference type="RefSeq" id="WP_123381373.1">
    <property type="nucleotide sequence ID" value="NZ_RJKN01000011.1"/>
</dbReference>
<comment type="caution">
    <text evidence="2">The sequence shown here is derived from an EMBL/GenBank/DDBJ whole genome shotgun (WGS) entry which is preliminary data.</text>
</comment>
<dbReference type="SUPFAM" id="SSF51905">
    <property type="entry name" value="FAD/NAD(P)-binding domain"/>
    <property type="match status" value="1"/>
</dbReference>
<dbReference type="Gene3D" id="3.90.660.20">
    <property type="entry name" value="Protoporphyrinogen oxidase, mitochondrial, domain 2"/>
    <property type="match status" value="1"/>
</dbReference>
<dbReference type="AlphaFoldDB" id="A0A3N1G947"/>
<dbReference type="Gene3D" id="1.10.3110.10">
    <property type="entry name" value="protoporphyrinogen ix oxidase, domain 3"/>
    <property type="match status" value="1"/>
</dbReference>
<dbReference type="Pfam" id="PF01593">
    <property type="entry name" value="Amino_oxidase"/>
    <property type="match status" value="1"/>
</dbReference>
<dbReference type="InterPro" id="IPR036188">
    <property type="entry name" value="FAD/NAD-bd_sf"/>
</dbReference>
<organism evidence="2 3">
    <name type="scientific">Pseudokineococcus lusitanus</name>
    <dbReference type="NCBI Taxonomy" id="763993"/>
    <lineage>
        <taxon>Bacteria</taxon>
        <taxon>Bacillati</taxon>
        <taxon>Actinomycetota</taxon>
        <taxon>Actinomycetes</taxon>
        <taxon>Kineosporiales</taxon>
        <taxon>Kineosporiaceae</taxon>
        <taxon>Pseudokineococcus</taxon>
    </lineage>
</organism>
<gene>
    <name evidence="2" type="ORF">EDC03_3325</name>
</gene>
<evidence type="ECO:0000313" key="2">
    <source>
        <dbReference type="EMBL" id="ROP26688.1"/>
    </source>
</evidence>